<dbReference type="Gene3D" id="2.170.120.30">
    <property type="match status" value="2"/>
</dbReference>
<dbReference type="PANTHER" id="PTHR37804:SF1">
    <property type="entry name" value="CDAA REGULATORY PROTEIN CDAR"/>
    <property type="match status" value="1"/>
</dbReference>
<gene>
    <name evidence="1" type="ORF">H8S55_07045</name>
</gene>
<evidence type="ECO:0000313" key="2">
    <source>
        <dbReference type="Proteomes" id="UP000602260"/>
    </source>
</evidence>
<dbReference type="AlphaFoldDB" id="A0A8J6J526"/>
<accession>A0A8J6J526</accession>
<dbReference type="RefSeq" id="WP_186878380.1">
    <property type="nucleotide sequence ID" value="NZ_JACOPN010000004.1"/>
</dbReference>
<dbReference type="InterPro" id="IPR012505">
    <property type="entry name" value="YbbR"/>
</dbReference>
<evidence type="ECO:0008006" key="3">
    <source>
        <dbReference type="Google" id="ProtNLM"/>
    </source>
</evidence>
<reference evidence="1" key="1">
    <citation type="submission" date="2020-08" db="EMBL/GenBank/DDBJ databases">
        <title>Genome public.</title>
        <authorList>
            <person name="Liu C."/>
            <person name="Sun Q."/>
        </authorList>
    </citation>
    <scope>NUCLEOTIDE SEQUENCE</scope>
    <source>
        <strain evidence="1">BX5</strain>
    </source>
</reference>
<dbReference type="Proteomes" id="UP000602260">
    <property type="component" value="Unassembled WGS sequence"/>
</dbReference>
<dbReference type="InterPro" id="IPR053154">
    <property type="entry name" value="c-di-AMP_regulator"/>
</dbReference>
<name>A0A8J6J526_9FIRM</name>
<protein>
    <recommendedName>
        <fullName evidence="3">YbbR domain-containing protein</fullName>
    </recommendedName>
</protein>
<evidence type="ECO:0000313" key="1">
    <source>
        <dbReference type="EMBL" id="MBC5717072.1"/>
    </source>
</evidence>
<dbReference type="PANTHER" id="PTHR37804">
    <property type="entry name" value="CDAA REGULATORY PROTEIN CDAR"/>
    <property type="match status" value="1"/>
</dbReference>
<dbReference type="EMBL" id="JACOPN010000004">
    <property type="protein sequence ID" value="MBC5717072.1"/>
    <property type="molecule type" value="Genomic_DNA"/>
</dbReference>
<dbReference type="Pfam" id="PF07949">
    <property type="entry name" value="YbbR"/>
    <property type="match status" value="4"/>
</dbReference>
<proteinExistence type="predicted"/>
<dbReference type="Gene3D" id="2.170.120.40">
    <property type="entry name" value="YbbR-like domain"/>
    <property type="match status" value="2"/>
</dbReference>
<organism evidence="1 2">
    <name type="scientific">Flintibacter faecis</name>
    <dbReference type="NCBI Taxonomy" id="2763047"/>
    <lineage>
        <taxon>Bacteria</taxon>
        <taxon>Bacillati</taxon>
        <taxon>Bacillota</taxon>
        <taxon>Clostridia</taxon>
        <taxon>Eubacteriales</taxon>
        <taxon>Flintibacter</taxon>
    </lineage>
</organism>
<sequence>MMEHIRESKWLNILMSVLLAVLFWLYVRAELDPSQTSWFYHVPVEITGSTVLTRQGLTVANLSQSTVDLRIEGPASVLDSLSRSRKDLSVTLDVSKCTEGENKLVYTPNWPVNINTDSIVTIDRDPETITVTVEKLYTSSFNVEFQLKGTVADGYQAGTPAINPETVVVSGPAEQVSRVKKVVAVLETEDLDQRFAGDLPLILLDENGEQITDAEVALDSPTAYVVLPVVVVKDVPLTVNFQPGGGATIDDITYEINPKSLMVSGAESDMESLSEISLGSVDLSKVVGTNTFTFPIDLDASLENVTGSTSATVTVTVNGLDTRSFDVDNIQMVNIPDGYQVTLATQVRTVKVRGKQEDLNNIDASQLSIVADLSDVDFTGLYSVPASKVKVYLNADSSVGVIGDYTVVVNVSR</sequence>
<keyword evidence="2" id="KW-1185">Reference proteome</keyword>
<comment type="caution">
    <text evidence="1">The sequence shown here is derived from an EMBL/GenBank/DDBJ whole genome shotgun (WGS) entry which is preliminary data.</text>
</comment>